<dbReference type="InterPro" id="IPR013783">
    <property type="entry name" value="Ig-like_fold"/>
</dbReference>
<dbReference type="SUPFAM" id="SSF49299">
    <property type="entry name" value="PKD domain"/>
    <property type="match status" value="1"/>
</dbReference>
<reference evidence="2" key="1">
    <citation type="journal article" date="2014" name="Front. Microbiol.">
        <title>High frequency of phylogenetically diverse reductive dehalogenase-homologous genes in deep subseafloor sedimentary metagenomes.</title>
        <authorList>
            <person name="Kawai M."/>
            <person name="Futagami T."/>
            <person name="Toyoda A."/>
            <person name="Takaki Y."/>
            <person name="Nishi S."/>
            <person name="Hori S."/>
            <person name="Arai W."/>
            <person name="Tsubouchi T."/>
            <person name="Morono Y."/>
            <person name="Uchiyama I."/>
            <person name="Ito T."/>
            <person name="Fujiyama A."/>
            <person name="Inagaki F."/>
            <person name="Takami H."/>
        </authorList>
    </citation>
    <scope>NUCLEOTIDE SEQUENCE</scope>
    <source>
        <strain evidence="2">Expedition CK06-06</strain>
    </source>
</reference>
<dbReference type="Gene3D" id="2.60.40.10">
    <property type="entry name" value="Immunoglobulins"/>
    <property type="match status" value="1"/>
</dbReference>
<dbReference type="SMART" id="SM00089">
    <property type="entry name" value="PKD"/>
    <property type="match status" value="1"/>
</dbReference>
<dbReference type="CDD" id="cd00146">
    <property type="entry name" value="PKD"/>
    <property type="match status" value="1"/>
</dbReference>
<dbReference type="Pfam" id="PF18911">
    <property type="entry name" value="PKD_4"/>
    <property type="match status" value="1"/>
</dbReference>
<feature type="non-terminal residue" evidence="2">
    <location>
        <position position="1"/>
    </location>
</feature>
<comment type="caution">
    <text evidence="2">The sequence shown here is derived from an EMBL/GenBank/DDBJ whole genome shotgun (WGS) entry which is preliminary data.</text>
</comment>
<evidence type="ECO:0000313" key="2">
    <source>
        <dbReference type="EMBL" id="GAH08126.1"/>
    </source>
</evidence>
<proteinExistence type="predicted"/>
<dbReference type="InterPro" id="IPR035986">
    <property type="entry name" value="PKD_dom_sf"/>
</dbReference>
<protein>
    <recommendedName>
        <fullName evidence="1">PKD domain-containing protein</fullName>
    </recommendedName>
</protein>
<dbReference type="EMBL" id="BART01034828">
    <property type="protein sequence ID" value="GAH08126.1"/>
    <property type="molecule type" value="Genomic_DNA"/>
</dbReference>
<sequence>YATATYDPDSVNWAPVADAGGLYYTELDGLITFDGTNSVDSEGDVDTYEWDFGDDTIGEGPTPTHTYTEKGIYAVTLNVTDTQGYTGTDTALVGIGEEPLIIDVAGIFGINFMIQNPLDIALTNLQH</sequence>
<dbReference type="PROSITE" id="PS50093">
    <property type="entry name" value="PKD"/>
    <property type="match status" value="1"/>
</dbReference>
<feature type="domain" description="PKD" evidence="1">
    <location>
        <begin position="31"/>
        <end position="93"/>
    </location>
</feature>
<dbReference type="InterPro" id="IPR022409">
    <property type="entry name" value="PKD/Chitinase_dom"/>
</dbReference>
<dbReference type="AlphaFoldDB" id="X1CIG5"/>
<accession>X1CIG5</accession>
<gene>
    <name evidence="2" type="ORF">S01H4_59402</name>
</gene>
<organism evidence="2">
    <name type="scientific">marine sediment metagenome</name>
    <dbReference type="NCBI Taxonomy" id="412755"/>
    <lineage>
        <taxon>unclassified sequences</taxon>
        <taxon>metagenomes</taxon>
        <taxon>ecological metagenomes</taxon>
    </lineage>
</organism>
<evidence type="ECO:0000259" key="1">
    <source>
        <dbReference type="PROSITE" id="PS50093"/>
    </source>
</evidence>
<dbReference type="InterPro" id="IPR000601">
    <property type="entry name" value="PKD_dom"/>
</dbReference>
<name>X1CIG5_9ZZZZ</name>